<gene>
    <name evidence="1" type="ORF">SAMN05421802_11464</name>
</gene>
<dbReference type="Proteomes" id="UP000185547">
    <property type="component" value="Unassembled WGS sequence"/>
</dbReference>
<organism evidence="1 2">
    <name type="scientific">Corynebacterium afermentans</name>
    <dbReference type="NCBI Taxonomy" id="38286"/>
    <lineage>
        <taxon>Bacteria</taxon>
        <taxon>Bacillati</taxon>
        <taxon>Actinomycetota</taxon>
        <taxon>Actinomycetes</taxon>
        <taxon>Mycobacteriales</taxon>
        <taxon>Corynebacteriaceae</taxon>
        <taxon>Corynebacterium</taxon>
    </lineage>
</organism>
<comment type="caution">
    <text evidence="1">The sequence shown here is derived from an EMBL/GenBank/DDBJ whole genome shotgun (WGS) entry which is preliminary data.</text>
</comment>
<name>A0A9X8R5A1_9CORY</name>
<protein>
    <submittedName>
        <fullName evidence="1">Uncharacterized protein</fullName>
    </submittedName>
</protein>
<accession>A0A9X8R5A1</accession>
<dbReference type="AlphaFoldDB" id="A0A9X8R5A1"/>
<keyword evidence="2" id="KW-1185">Reference proteome</keyword>
<reference evidence="1 2" key="1">
    <citation type="submission" date="2017-01" db="EMBL/GenBank/DDBJ databases">
        <authorList>
            <person name="Varghese N."/>
            <person name="Submissions S."/>
        </authorList>
    </citation>
    <scope>NUCLEOTIDE SEQUENCE [LARGE SCALE GENOMIC DNA]</scope>
    <source>
        <strain evidence="1 2">DSM 44280</strain>
    </source>
</reference>
<evidence type="ECO:0000313" key="2">
    <source>
        <dbReference type="Proteomes" id="UP000185547"/>
    </source>
</evidence>
<evidence type="ECO:0000313" key="1">
    <source>
        <dbReference type="EMBL" id="SIQ44107.1"/>
    </source>
</evidence>
<sequence length="39" mass="4464">MARPLQAKIKVLHYTFAPKTATVTQNTKTRHEGRDLGKR</sequence>
<proteinExistence type="predicted"/>
<dbReference type="EMBL" id="FTMH01000014">
    <property type="protein sequence ID" value="SIQ44107.1"/>
    <property type="molecule type" value="Genomic_DNA"/>
</dbReference>